<organism evidence="2 3">
    <name type="scientific">Trypanosoma cruzi Dm28c</name>
    <dbReference type="NCBI Taxonomy" id="1416333"/>
    <lineage>
        <taxon>Eukaryota</taxon>
        <taxon>Discoba</taxon>
        <taxon>Euglenozoa</taxon>
        <taxon>Kinetoplastea</taxon>
        <taxon>Metakinetoplastina</taxon>
        <taxon>Trypanosomatida</taxon>
        <taxon>Trypanosomatidae</taxon>
        <taxon>Trypanosoma</taxon>
        <taxon>Schizotrypanum</taxon>
    </lineage>
</organism>
<protein>
    <submittedName>
        <fullName evidence="2">Uncharacterized protein</fullName>
    </submittedName>
</protein>
<proteinExistence type="predicted"/>
<keyword evidence="1" id="KW-0812">Transmembrane</keyword>
<accession>V5BGG3</accession>
<keyword evidence="1" id="KW-0472">Membrane</keyword>
<evidence type="ECO:0000256" key="1">
    <source>
        <dbReference type="SAM" id="Phobius"/>
    </source>
</evidence>
<feature type="transmembrane region" description="Helical" evidence="1">
    <location>
        <begin position="48"/>
        <end position="70"/>
    </location>
</feature>
<dbReference type="Proteomes" id="UP000017861">
    <property type="component" value="Unassembled WGS sequence"/>
</dbReference>
<gene>
    <name evidence="2" type="ORF">TCDM_04507</name>
</gene>
<dbReference type="EMBL" id="AYLP01000039">
    <property type="protein sequence ID" value="ESS66839.1"/>
    <property type="molecule type" value="Genomic_DNA"/>
</dbReference>
<dbReference type="AlphaFoldDB" id="V5BGG3"/>
<keyword evidence="1" id="KW-1133">Transmembrane helix</keyword>
<evidence type="ECO:0000313" key="3">
    <source>
        <dbReference type="Proteomes" id="UP000017861"/>
    </source>
</evidence>
<name>V5BGG3_TRYCR</name>
<reference evidence="2 3" key="1">
    <citation type="journal article" date="2014" name="Genome Announc.">
        <title>Trypanosoma cruzi Clone Dm28c Draft Genome Sequence.</title>
        <authorList>
            <person name="Grisard E.C."/>
            <person name="Teixeira S.M."/>
            <person name="de Almeida L.G."/>
            <person name="Stoco P.H."/>
            <person name="Gerber A.L."/>
            <person name="Talavera-Lopez C."/>
            <person name="Lima O.C."/>
            <person name="Andersson B."/>
            <person name="de Vasconcelos A.T."/>
        </authorList>
    </citation>
    <scope>NUCLEOTIDE SEQUENCE [LARGE SCALE GENOMIC DNA]</scope>
    <source>
        <strain evidence="2 3">Dm28c</strain>
    </source>
</reference>
<dbReference type="VEuPathDB" id="TriTrypDB:TCDM_04507"/>
<sequence>MRLFVVFFPLFFSFAFMQWDIFFGVICDVYGSLFTPGDGHCFHCIRFLLLLLLCVCVCVSFFFLSLLFGMHSQEEEEKKKRLENNE</sequence>
<evidence type="ECO:0000313" key="2">
    <source>
        <dbReference type="EMBL" id="ESS66839.1"/>
    </source>
</evidence>
<comment type="caution">
    <text evidence="2">The sequence shown here is derived from an EMBL/GenBank/DDBJ whole genome shotgun (WGS) entry which is preliminary data.</text>
</comment>